<feature type="signal peptide" evidence="1">
    <location>
        <begin position="1"/>
        <end position="41"/>
    </location>
</feature>
<dbReference type="InterPro" id="IPR000801">
    <property type="entry name" value="Esterase-like"/>
</dbReference>
<dbReference type="InterPro" id="IPR029058">
    <property type="entry name" value="AB_hydrolase_fold"/>
</dbReference>
<proteinExistence type="predicted"/>
<accession>A0ABU1VLM3</accession>
<organism evidence="2 3">
    <name type="scientific">Agrilutibacter niabensis</name>
    <dbReference type="NCBI Taxonomy" id="380628"/>
    <lineage>
        <taxon>Bacteria</taxon>
        <taxon>Pseudomonadati</taxon>
        <taxon>Pseudomonadota</taxon>
        <taxon>Gammaproteobacteria</taxon>
        <taxon>Lysobacterales</taxon>
        <taxon>Lysobacteraceae</taxon>
        <taxon>Agrilutibacter</taxon>
    </lineage>
</organism>
<keyword evidence="2" id="KW-0378">Hydrolase</keyword>
<dbReference type="SUPFAM" id="SSF53474">
    <property type="entry name" value="alpha/beta-Hydrolases"/>
    <property type="match status" value="1"/>
</dbReference>
<name>A0ABU1VLM3_9GAMM</name>
<evidence type="ECO:0000313" key="2">
    <source>
        <dbReference type="EMBL" id="MDR7098235.1"/>
    </source>
</evidence>
<dbReference type="RefSeq" id="WP_310051917.1">
    <property type="nucleotide sequence ID" value="NZ_JAVDVW010000001.1"/>
</dbReference>
<dbReference type="PANTHER" id="PTHR48098">
    <property type="entry name" value="ENTEROCHELIN ESTERASE-RELATED"/>
    <property type="match status" value="1"/>
</dbReference>
<dbReference type="Pfam" id="PF00756">
    <property type="entry name" value="Esterase"/>
    <property type="match status" value="1"/>
</dbReference>
<reference evidence="2 3" key="1">
    <citation type="submission" date="2023-07" db="EMBL/GenBank/DDBJ databases">
        <title>Sorghum-associated microbial communities from plants grown in Nebraska, USA.</title>
        <authorList>
            <person name="Schachtman D."/>
        </authorList>
    </citation>
    <scope>NUCLEOTIDE SEQUENCE [LARGE SCALE GENOMIC DNA]</scope>
    <source>
        <strain evidence="2 3">BE187</strain>
    </source>
</reference>
<dbReference type="PANTHER" id="PTHR48098:SF6">
    <property type="entry name" value="FERRI-BACILLIBACTIN ESTERASE BESA"/>
    <property type="match status" value="1"/>
</dbReference>
<comment type="caution">
    <text evidence="2">The sequence shown here is derived from an EMBL/GenBank/DDBJ whole genome shotgun (WGS) entry which is preliminary data.</text>
</comment>
<sequence length="306" mass="33806">MTDGTGRRAPSSGKVSSNQEKPMLARVLAFAFLLACLPAAADEPVRPHTAGPTVRVFVPPLRMPQLGYARRLRVYLPPDYAQGTRRYPVLYMFDGQNLFDDATSYAGEWGVDETMDKLARDDDFPAIVVGIDHGGELRFNELIPYPNVRFLPNLGSAFVADVVNVVKPFIDANYRTLPDREHTAILGSSLGGLSADYTLHRYSQVFAKAGVFSPSYWVSDEPFAIASRKPLPAGSRVYLYTGGREGEESVPLLEKMVTILRAQPDTVAVTVHVAPEAEHNETAWRAEFPRAVRWLFDLPEQASGAH</sequence>
<evidence type="ECO:0000313" key="3">
    <source>
        <dbReference type="Proteomes" id="UP001267878"/>
    </source>
</evidence>
<keyword evidence="1" id="KW-0732">Signal</keyword>
<protein>
    <submittedName>
        <fullName evidence="2">Alpha/beta superfamily hydrolase</fullName>
    </submittedName>
</protein>
<evidence type="ECO:0000256" key="1">
    <source>
        <dbReference type="SAM" id="SignalP"/>
    </source>
</evidence>
<dbReference type="Gene3D" id="3.40.50.1820">
    <property type="entry name" value="alpha/beta hydrolase"/>
    <property type="match status" value="1"/>
</dbReference>
<dbReference type="GO" id="GO:0016787">
    <property type="term" value="F:hydrolase activity"/>
    <property type="evidence" value="ECO:0007669"/>
    <property type="project" value="UniProtKB-KW"/>
</dbReference>
<dbReference type="Proteomes" id="UP001267878">
    <property type="component" value="Unassembled WGS sequence"/>
</dbReference>
<dbReference type="InterPro" id="IPR050583">
    <property type="entry name" value="Mycobacterial_A85_antigen"/>
</dbReference>
<gene>
    <name evidence="2" type="ORF">J2X04_000582</name>
</gene>
<dbReference type="EMBL" id="JAVDVW010000001">
    <property type="protein sequence ID" value="MDR7098235.1"/>
    <property type="molecule type" value="Genomic_DNA"/>
</dbReference>
<feature type="chain" id="PRO_5046157295" evidence="1">
    <location>
        <begin position="42"/>
        <end position="306"/>
    </location>
</feature>
<keyword evidence="3" id="KW-1185">Reference proteome</keyword>